<reference evidence="3" key="1">
    <citation type="submission" date="2016-06" db="EMBL/GenBank/DDBJ databases">
        <title>Parallel loss of symbiosis genes in relatives of nitrogen-fixing non-legume Parasponia.</title>
        <authorList>
            <person name="Van Velzen R."/>
            <person name="Holmer R."/>
            <person name="Bu F."/>
            <person name="Rutten L."/>
            <person name="Van Zeijl A."/>
            <person name="Liu W."/>
            <person name="Santuari L."/>
            <person name="Cao Q."/>
            <person name="Sharma T."/>
            <person name="Shen D."/>
            <person name="Roswanjaya Y."/>
            <person name="Wardhani T."/>
            <person name="Kalhor M.S."/>
            <person name="Jansen J."/>
            <person name="Van den Hoogen J."/>
            <person name="Gungor B."/>
            <person name="Hartog M."/>
            <person name="Hontelez J."/>
            <person name="Verver J."/>
            <person name="Yang W.-C."/>
            <person name="Schijlen E."/>
            <person name="Repin R."/>
            <person name="Schilthuizen M."/>
            <person name="Schranz E."/>
            <person name="Heidstra R."/>
            <person name="Miyata K."/>
            <person name="Fedorova E."/>
            <person name="Kohlen W."/>
            <person name="Bisseling T."/>
            <person name="Smit S."/>
            <person name="Geurts R."/>
        </authorList>
    </citation>
    <scope>NUCLEOTIDE SEQUENCE [LARGE SCALE GENOMIC DNA]</scope>
    <source>
        <strain evidence="3">cv. WU1-14</strain>
    </source>
</reference>
<organism evidence="2 3">
    <name type="scientific">Parasponia andersonii</name>
    <name type="common">Sponia andersonii</name>
    <dbReference type="NCBI Taxonomy" id="3476"/>
    <lineage>
        <taxon>Eukaryota</taxon>
        <taxon>Viridiplantae</taxon>
        <taxon>Streptophyta</taxon>
        <taxon>Embryophyta</taxon>
        <taxon>Tracheophyta</taxon>
        <taxon>Spermatophyta</taxon>
        <taxon>Magnoliopsida</taxon>
        <taxon>eudicotyledons</taxon>
        <taxon>Gunneridae</taxon>
        <taxon>Pentapetalae</taxon>
        <taxon>rosids</taxon>
        <taxon>fabids</taxon>
        <taxon>Rosales</taxon>
        <taxon>Cannabaceae</taxon>
        <taxon>Parasponia</taxon>
    </lineage>
</organism>
<protein>
    <submittedName>
        <fullName evidence="2">Uncharacterized protein</fullName>
    </submittedName>
</protein>
<keyword evidence="3" id="KW-1185">Reference proteome</keyword>
<sequence>MYSRLAVNNGLLILEPRTIQVFLTYFMYTIAVPLPLTFRIADG</sequence>
<keyword evidence="1" id="KW-1133">Transmembrane helix</keyword>
<keyword evidence="1" id="KW-0472">Membrane</keyword>
<name>A0A2P5A928_PARAD</name>
<gene>
    <name evidence="2" type="ORF">PanWU01x14_356150</name>
</gene>
<dbReference type="Proteomes" id="UP000237105">
    <property type="component" value="Unassembled WGS sequence"/>
</dbReference>
<feature type="transmembrane region" description="Helical" evidence="1">
    <location>
        <begin position="21"/>
        <end position="41"/>
    </location>
</feature>
<evidence type="ECO:0000313" key="2">
    <source>
        <dbReference type="EMBL" id="PON33038.1"/>
    </source>
</evidence>
<dbReference type="EMBL" id="JXTB01000761">
    <property type="protein sequence ID" value="PON33038.1"/>
    <property type="molecule type" value="Genomic_DNA"/>
</dbReference>
<evidence type="ECO:0000313" key="3">
    <source>
        <dbReference type="Proteomes" id="UP000237105"/>
    </source>
</evidence>
<dbReference type="AlphaFoldDB" id="A0A2P5A928"/>
<evidence type="ECO:0000256" key="1">
    <source>
        <dbReference type="SAM" id="Phobius"/>
    </source>
</evidence>
<proteinExistence type="predicted"/>
<keyword evidence="1" id="KW-0812">Transmembrane</keyword>
<comment type="caution">
    <text evidence="2">The sequence shown here is derived from an EMBL/GenBank/DDBJ whole genome shotgun (WGS) entry which is preliminary data.</text>
</comment>
<accession>A0A2P5A928</accession>